<dbReference type="AlphaFoldDB" id="A0A4Y8WBD8"/>
<accession>A0A4Y8WBD8</accession>
<keyword evidence="2" id="KW-1185">Reference proteome</keyword>
<evidence type="ECO:0000313" key="2">
    <source>
        <dbReference type="Proteomes" id="UP000297753"/>
    </source>
</evidence>
<organism evidence="1 2">
    <name type="scientific">Vibrio ouci</name>
    <dbReference type="NCBI Taxonomy" id="2499078"/>
    <lineage>
        <taxon>Bacteria</taxon>
        <taxon>Pseudomonadati</taxon>
        <taxon>Pseudomonadota</taxon>
        <taxon>Gammaproteobacteria</taxon>
        <taxon>Vibrionales</taxon>
        <taxon>Vibrionaceae</taxon>
        <taxon>Vibrio</taxon>
    </lineage>
</organism>
<reference evidence="1 2" key="1">
    <citation type="submission" date="2019-01" db="EMBL/GenBank/DDBJ databases">
        <title>Vibrio BEI176 sp. nov, a marine bacterium isolated from China: eastern marignal seas.</title>
        <authorList>
            <person name="Li B."/>
        </authorList>
    </citation>
    <scope>NUCLEOTIDE SEQUENCE [LARGE SCALE GENOMIC DNA]</scope>
    <source>
        <strain evidence="1 2">BEI176</strain>
    </source>
</reference>
<name>A0A4Y8WBD8_9VIBR</name>
<dbReference type="Proteomes" id="UP000297753">
    <property type="component" value="Unassembled WGS sequence"/>
</dbReference>
<dbReference type="EMBL" id="SATR01000055">
    <property type="protein sequence ID" value="TFH89591.1"/>
    <property type="molecule type" value="Genomic_DNA"/>
</dbReference>
<evidence type="ECO:0000313" key="1">
    <source>
        <dbReference type="EMBL" id="TFH89591.1"/>
    </source>
</evidence>
<protein>
    <submittedName>
        <fullName evidence="1">Uncharacterized protein</fullName>
    </submittedName>
</protein>
<comment type="caution">
    <text evidence="1">The sequence shown here is derived from an EMBL/GenBank/DDBJ whole genome shotgun (WGS) entry which is preliminary data.</text>
</comment>
<dbReference type="RefSeq" id="WP_082040447.1">
    <property type="nucleotide sequence ID" value="NZ_SATR01000055.1"/>
</dbReference>
<proteinExistence type="predicted"/>
<gene>
    <name evidence="1" type="ORF">ELS82_21310</name>
</gene>
<sequence length="74" mass="8753">MKISPKYRLNGDVLLLERRRRFLLDRDCYVYILNTDKANLLIESKVDEQVMVVTLEVRYFGLLISLCDDVVVLF</sequence>